<evidence type="ECO:0000256" key="2">
    <source>
        <dbReference type="ARBA" id="ARBA00022679"/>
    </source>
</evidence>
<dbReference type="SUPFAM" id="SSF53335">
    <property type="entry name" value="S-adenosyl-L-methionine-dependent methyltransferases"/>
    <property type="match status" value="1"/>
</dbReference>
<dbReference type="InterPro" id="IPR004033">
    <property type="entry name" value="UbiE/COQ5_MeTrFase"/>
</dbReference>
<keyword evidence="4" id="KW-0474">Menaquinone biosynthesis</keyword>
<dbReference type="PROSITE" id="PS01184">
    <property type="entry name" value="UBIE_2"/>
    <property type="match status" value="1"/>
</dbReference>
<dbReference type="NCBIfam" id="NF001241">
    <property type="entry name" value="PRK00216.1-2"/>
    <property type="match status" value="1"/>
</dbReference>
<sequence length="233" mass="25487">MNRAQLDKDPGDVASMFDDVADRYDLMNDVLSLGQTRRWRRIVAEAVDAQPGEKVLDLAAGTGTSSVPFAQAGADVIAGDISEGMLDVGRARNPGIRFMYADALDLPFADGEFDVVTISFGFRNVNDPTRALAQMQRVLKPGGRLVICEFSRPVFGPFDTVYREYLMRAFPPVARLISSNPASYEYLAESIRAWPGQDGLARVIADAGFDRVQYRNLSGGIVAIHRAIRPADA</sequence>
<organism evidence="5 6">
    <name type="scientific">Brevibacterium yomogidense</name>
    <dbReference type="NCBI Taxonomy" id="946573"/>
    <lineage>
        <taxon>Bacteria</taxon>
        <taxon>Bacillati</taxon>
        <taxon>Actinomycetota</taxon>
        <taxon>Actinomycetes</taxon>
        <taxon>Micrococcales</taxon>
        <taxon>Brevibacteriaceae</taxon>
        <taxon>Brevibacterium</taxon>
    </lineage>
</organism>
<keyword evidence="3 4" id="KW-0949">S-adenosyl-L-methionine</keyword>
<dbReference type="PROSITE" id="PS51608">
    <property type="entry name" value="SAM_MT_UBIE"/>
    <property type="match status" value="1"/>
</dbReference>
<evidence type="ECO:0000256" key="1">
    <source>
        <dbReference type="ARBA" id="ARBA00022603"/>
    </source>
</evidence>
<dbReference type="GO" id="GO:0009234">
    <property type="term" value="P:menaquinone biosynthetic process"/>
    <property type="evidence" value="ECO:0007669"/>
    <property type="project" value="UniProtKB-UniRule"/>
</dbReference>
<accession>A0A1X6XI31</accession>
<dbReference type="AlphaFoldDB" id="A0A1X6XI31"/>
<dbReference type="GO" id="GO:0043770">
    <property type="term" value="F:demethylmenaquinone methyltransferase activity"/>
    <property type="evidence" value="ECO:0007669"/>
    <property type="project" value="UniProtKB-UniRule"/>
</dbReference>
<evidence type="ECO:0000313" key="6">
    <source>
        <dbReference type="Proteomes" id="UP000196581"/>
    </source>
</evidence>
<dbReference type="NCBIfam" id="TIGR01934">
    <property type="entry name" value="MenG_MenH_UbiE"/>
    <property type="match status" value="1"/>
</dbReference>
<feature type="binding site" evidence="4">
    <location>
        <position position="80"/>
    </location>
    <ligand>
        <name>S-adenosyl-L-methionine</name>
        <dbReference type="ChEBI" id="CHEBI:59789"/>
    </ligand>
</feature>
<dbReference type="EMBL" id="FWFF01000017">
    <property type="protein sequence ID" value="SLM98699.1"/>
    <property type="molecule type" value="Genomic_DNA"/>
</dbReference>
<feature type="binding site" evidence="4">
    <location>
        <begin position="102"/>
        <end position="103"/>
    </location>
    <ligand>
        <name>S-adenosyl-L-methionine</name>
        <dbReference type="ChEBI" id="CHEBI:59789"/>
    </ligand>
</feature>
<dbReference type="GO" id="GO:0032259">
    <property type="term" value="P:methylation"/>
    <property type="evidence" value="ECO:0007669"/>
    <property type="project" value="UniProtKB-KW"/>
</dbReference>
<reference evidence="6" key="1">
    <citation type="submission" date="2017-02" db="EMBL/GenBank/DDBJ databases">
        <authorList>
            <person name="Dridi B."/>
        </authorList>
    </citation>
    <scope>NUCLEOTIDE SEQUENCE [LARGE SCALE GENOMIC DNA]</scope>
    <source>
        <strain evidence="6">B Co 03.10</strain>
    </source>
</reference>
<dbReference type="HAMAP" id="MF_01813">
    <property type="entry name" value="MenG_UbiE_methyltr"/>
    <property type="match status" value="1"/>
</dbReference>
<feature type="binding site" evidence="4">
    <location>
        <position position="119"/>
    </location>
    <ligand>
        <name>S-adenosyl-L-methionine</name>
        <dbReference type="ChEBI" id="CHEBI:59789"/>
    </ligand>
</feature>
<evidence type="ECO:0000313" key="5">
    <source>
        <dbReference type="EMBL" id="SLM98699.1"/>
    </source>
</evidence>
<keyword evidence="6" id="KW-1185">Reference proteome</keyword>
<proteinExistence type="inferred from homology"/>
<comment type="function">
    <text evidence="4">Methyltransferase required for the conversion of demethylmenaquinol (DMKH2) to menaquinol (MKH2).</text>
</comment>
<dbReference type="UniPathway" id="UPA00079">
    <property type="reaction ID" value="UER00169"/>
</dbReference>
<dbReference type="EC" id="2.1.1.163" evidence="4"/>
<dbReference type="Pfam" id="PF01209">
    <property type="entry name" value="Ubie_methyltran"/>
    <property type="match status" value="1"/>
</dbReference>
<dbReference type="RefSeq" id="WP_087007557.1">
    <property type="nucleotide sequence ID" value="NZ_FWFF01000017.1"/>
</dbReference>
<protein>
    <recommendedName>
        <fullName evidence="4">Demethylmenaquinone methyltransferase</fullName>
        <ecNumber evidence="4">2.1.1.163</ecNumber>
    </recommendedName>
</protein>
<dbReference type="PANTHER" id="PTHR43591:SF24">
    <property type="entry name" value="2-METHOXY-6-POLYPRENYL-1,4-BENZOQUINOL METHYLASE, MITOCHONDRIAL"/>
    <property type="match status" value="1"/>
</dbReference>
<feature type="binding site" evidence="4">
    <location>
        <position position="62"/>
    </location>
    <ligand>
        <name>S-adenosyl-L-methionine</name>
        <dbReference type="ChEBI" id="CHEBI:59789"/>
    </ligand>
</feature>
<dbReference type="Gene3D" id="3.40.50.150">
    <property type="entry name" value="Vaccinia Virus protein VP39"/>
    <property type="match status" value="1"/>
</dbReference>
<dbReference type="InterPro" id="IPR023576">
    <property type="entry name" value="UbiE/COQ5_MeTrFase_CS"/>
</dbReference>
<evidence type="ECO:0000256" key="4">
    <source>
        <dbReference type="HAMAP-Rule" id="MF_01813"/>
    </source>
</evidence>
<dbReference type="InterPro" id="IPR029063">
    <property type="entry name" value="SAM-dependent_MTases_sf"/>
</dbReference>
<dbReference type="Proteomes" id="UP000196581">
    <property type="component" value="Unassembled WGS sequence"/>
</dbReference>
<dbReference type="PANTHER" id="PTHR43591">
    <property type="entry name" value="METHYLTRANSFERASE"/>
    <property type="match status" value="1"/>
</dbReference>
<evidence type="ECO:0000256" key="3">
    <source>
        <dbReference type="ARBA" id="ARBA00022691"/>
    </source>
</evidence>
<name>A0A1X6XI31_9MICO</name>
<dbReference type="CDD" id="cd02440">
    <property type="entry name" value="AdoMet_MTases"/>
    <property type="match status" value="1"/>
</dbReference>
<comment type="pathway">
    <text evidence="4">Quinol/quinone metabolism; menaquinone biosynthesis; menaquinol from 1,4-dihydroxy-2-naphthoate: step 2/2.</text>
</comment>
<comment type="similarity">
    <text evidence="4">Belongs to the class I-like SAM-binding methyltransferase superfamily. MenG/UbiE family.</text>
</comment>
<gene>
    <name evidence="4" type="primary">menG</name>
    <name evidence="5" type="ORF">FM105_09395</name>
</gene>
<keyword evidence="2 4" id="KW-0808">Transferase</keyword>
<keyword evidence="1 4" id="KW-0489">Methyltransferase</keyword>
<comment type="catalytic activity">
    <reaction evidence="4">
        <text>a 2-demethylmenaquinol + S-adenosyl-L-methionine = a menaquinol + S-adenosyl-L-homocysteine + H(+)</text>
        <dbReference type="Rhea" id="RHEA:42640"/>
        <dbReference type="Rhea" id="RHEA-COMP:9539"/>
        <dbReference type="Rhea" id="RHEA-COMP:9563"/>
        <dbReference type="ChEBI" id="CHEBI:15378"/>
        <dbReference type="ChEBI" id="CHEBI:18151"/>
        <dbReference type="ChEBI" id="CHEBI:55437"/>
        <dbReference type="ChEBI" id="CHEBI:57856"/>
        <dbReference type="ChEBI" id="CHEBI:59789"/>
        <dbReference type="EC" id="2.1.1.163"/>
    </reaction>
</comment>